<name>A0A918TCI4_9ACTN</name>
<dbReference type="AlphaFoldDB" id="A0A918TCI4"/>
<reference evidence="1" key="1">
    <citation type="journal article" date="2014" name="Int. J. Syst. Evol. Microbiol.">
        <title>Complete genome sequence of Corynebacterium casei LMG S-19264T (=DSM 44701T), isolated from a smear-ripened cheese.</title>
        <authorList>
            <consortium name="US DOE Joint Genome Institute (JGI-PGF)"/>
            <person name="Walter F."/>
            <person name="Albersmeier A."/>
            <person name="Kalinowski J."/>
            <person name="Ruckert C."/>
        </authorList>
    </citation>
    <scope>NUCLEOTIDE SEQUENCE</scope>
    <source>
        <strain evidence="1">JCM 4518</strain>
    </source>
</reference>
<keyword evidence="2" id="KW-1185">Reference proteome</keyword>
<organism evidence="1 2">
    <name type="scientific">Streptomyces termitum</name>
    <dbReference type="NCBI Taxonomy" id="67368"/>
    <lineage>
        <taxon>Bacteria</taxon>
        <taxon>Bacillati</taxon>
        <taxon>Actinomycetota</taxon>
        <taxon>Actinomycetes</taxon>
        <taxon>Kitasatosporales</taxon>
        <taxon>Streptomycetaceae</taxon>
        <taxon>Streptomyces</taxon>
    </lineage>
</organism>
<sequence>MRTLTFSDGEGTERTWHPDGTRSAFDAFADFMEAHLDDDSTSVRVEDAETGDALVFLFEEEAVARVRGAGDGRSAYRVVDGGGAYRTLVVNFARGGFASLDRFGPWLPDLADLARARLRNAFETSPLRRTHPRELRRRLELLTRAGGRAPTTDGEVTRFGFGDGAGGTVDAWWTTGGRALLVTYDPDGALGSPDGAHAALYDGVPEDLLALARNTPAAETAGGALPAATGVFHLSGPCAMATGLVDRLRETGAEIGDTGTGRLLDPFLTGAGLTPETVARAAPGWRAEDVAAAFAETAAVPAPAPADRETLDRFCRIWADSGYNDRWDVHYVFFDGHALERTGGSRDELLRLIGTLGLERVDAPPGAATGEVWVRTDPRIDAELGRWA</sequence>
<dbReference type="InterPro" id="IPR045937">
    <property type="entry name" value="DUF6357"/>
</dbReference>
<dbReference type="RefSeq" id="WP_189982878.1">
    <property type="nucleotide sequence ID" value="NZ_BMUL01000022.1"/>
</dbReference>
<proteinExistence type="predicted"/>
<protein>
    <submittedName>
        <fullName evidence="1">Uncharacterized protein</fullName>
    </submittedName>
</protein>
<gene>
    <name evidence="1" type="ORF">GCM10010305_58520</name>
</gene>
<comment type="caution">
    <text evidence="1">The sequence shown here is derived from an EMBL/GenBank/DDBJ whole genome shotgun (WGS) entry which is preliminary data.</text>
</comment>
<dbReference type="EMBL" id="BMUL01000022">
    <property type="protein sequence ID" value="GHB07646.1"/>
    <property type="molecule type" value="Genomic_DNA"/>
</dbReference>
<accession>A0A918TCI4</accession>
<evidence type="ECO:0000313" key="1">
    <source>
        <dbReference type="EMBL" id="GHB07646.1"/>
    </source>
</evidence>
<dbReference type="Pfam" id="PF19884">
    <property type="entry name" value="DUF6357"/>
    <property type="match status" value="1"/>
</dbReference>
<dbReference type="Proteomes" id="UP000644020">
    <property type="component" value="Unassembled WGS sequence"/>
</dbReference>
<reference evidence="1" key="2">
    <citation type="submission" date="2020-09" db="EMBL/GenBank/DDBJ databases">
        <authorList>
            <person name="Sun Q."/>
            <person name="Ohkuma M."/>
        </authorList>
    </citation>
    <scope>NUCLEOTIDE SEQUENCE</scope>
    <source>
        <strain evidence="1">JCM 4518</strain>
    </source>
</reference>
<evidence type="ECO:0000313" key="2">
    <source>
        <dbReference type="Proteomes" id="UP000644020"/>
    </source>
</evidence>